<keyword evidence="2" id="KW-0732">Signal</keyword>
<organism evidence="3 4">
    <name type="scientific">Paraflavitalea soli</name>
    <dbReference type="NCBI Taxonomy" id="2315862"/>
    <lineage>
        <taxon>Bacteria</taxon>
        <taxon>Pseudomonadati</taxon>
        <taxon>Bacteroidota</taxon>
        <taxon>Chitinophagia</taxon>
        <taxon>Chitinophagales</taxon>
        <taxon>Chitinophagaceae</taxon>
        <taxon>Paraflavitalea</taxon>
    </lineage>
</organism>
<keyword evidence="1" id="KW-1133">Transmembrane helix</keyword>
<evidence type="ECO:0000256" key="2">
    <source>
        <dbReference type="SAM" id="SignalP"/>
    </source>
</evidence>
<feature type="transmembrane region" description="Helical" evidence="1">
    <location>
        <begin position="613"/>
        <end position="634"/>
    </location>
</feature>
<dbReference type="KEGG" id="pseg:D3H65_23755"/>
<evidence type="ECO:0000256" key="1">
    <source>
        <dbReference type="SAM" id="Phobius"/>
    </source>
</evidence>
<evidence type="ECO:0000313" key="4">
    <source>
        <dbReference type="Proteomes" id="UP000263900"/>
    </source>
</evidence>
<gene>
    <name evidence="3" type="ORF">D3H65_23755</name>
</gene>
<sequence>MRCTPLPFLLFLALLLQLTACGPAIKKFVNNKYPPVSSVEKATASVKNAMAELEKVPTADLGVRLDEAFLDSLLNNYFRTRFSELPDLGIPQIEKMELVQSPRFTLDRQELIINASVQFALTNNKYVRSILIDFSGLVSPSVNNDSLKLELSFSRIFISKLQLKKFLFLGRVAKNAVNSLCKSFMDNINGQLKTMVVKINYPPFPEAPLSALIGQDENITVTNDHTFKLSRKTLHPVILIKPGSLSILAGVDEKKEETTVTTNSARAARAVLREVPQPNYIMTGRGAANVGVQGIGISKEQAMQSINNDARLVCISAIDNKQISKDEFNALFNRLDEAFYTSWNNNLDALSDTNSGSSVSLSYNVLSRITDELFRDAQFGLQYNLDVNTPFEDKNIDLGEIPKPDCGAIGFECNFNNCSNVLSNCGSCKWYDAPCHVRWAACNALNGVKYAACQASNAAKATWCAGELAVRKTLCFAEIAGIFIYDNLIRDVGRFGGFARANGTIRGTISQVIPGGISSLGLDGQLNARADAEVGLRFSPSGILGHIICSFPINETFRMNNITVNQAIQLRSTIERQVIDADNCALKIGFQKISIPIQLSEPLLLEILKHPQLLVSCGFSIGLGITVTSVLGLAGNDNFKNYLRLALQGRYVLPFEKDFAVKIPSIPLQVLNQQILLAPSWGAKSLVFTKK</sequence>
<dbReference type="OrthoDB" id="9818624at2"/>
<protein>
    <submittedName>
        <fullName evidence="3">Uncharacterized protein</fullName>
    </submittedName>
</protein>
<dbReference type="AlphaFoldDB" id="A0A3B7MQK7"/>
<keyword evidence="1" id="KW-0472">Membrane</keyword>
<feature type="signal peptide" evidence="2">
    <location>
        <begin position="1"/>
        <end position="26"/>
    </location>
</feature>
<dbReference type="EMBL" id="CP032157">
    <property type="protein sequence ID" value="AXY76824.1"/>
    <property type="molecule type" value="Genomic_DNA"/>
</dbReference>
<feature type="chain" id="PRO_5017588397" evidence="2">
    <location>
        <begin position="27"/>
        <end position="691"/>
    </location>
</feature>
<dbReference type="RefSeq" id="WP_119052701.1">
    <property type="nucleotide sequence ID" value="NZ_CP032157.1"/>
</dbReference>
<dbReference type="Proteomes" id="UP000263900">
    <property type="component" value="Chromosome"/>
</dbReference>
<accession>A0A3B7MQK7</accession>
<name>A0A3B7MQK7_9BACT</name>
<keyword evidence="4" id="KW-1185">Reference proteome</keyword>
<reference evidence="3 4" key="1">
    <citation type="submission" date="2018-09" db="EMBL/GenBank/DDBJ databases">
        <title>Genome sequencing of strain 6GH32-13.</title>
        <authorList>
            <person name="Weon H.-Y."/>
            <person name="Heo J."/>
            <person name="Kwon S.-W."/>
        </authorList>
    </citation>
    <scope>NUCLEOTIDE SEQUENCE [LARGE SCALE GENOMIC DNA]</scope>
    <source>
        <strain evidence="3 4">5GH32-13</strain>
    </source>
</reference>
<evidence type="ECO:0000313" key="3">
    <source>
        <dbReference type="EMBL" id="AXY76824.1"/>
    </source>
</evidence>
<keyword evidence="1" id="KW-0812">Transmembrane</keyword>
<proteinExistence type="predicted"/>